<dbReference type="GO" id="GO:0003676">
    <property type="term" value="F:nucleic acid binding"/>
    <property type="evidence" value="ECO:0007669"/>
    <property type="project" value="InterPro"/>
</dbReference>
<reference evidence="2 3" key="1">
    <citation type="submission" date="2018-12" db="EMBL/GenBank/DDBJ databases">
        <authorList>
            <consortium name="Pathogen Informatics"/>
        </authorList>
    </citation>
    <scope>NUCLEOTIDE SEQUENCE [LARGE SCALE GENOMIC DNA]</scope>
    <source>
        <strain evidence="2 3">NCTC11214</strain>
    </source>
</reference>
<feature type="region of interest" description="Disordered" evidence="1">
    <location>
        <begin position="47"/>
        <end position="66"/>
    </location>
</feature>
<proteinExistence type="predicted"/>
<evidence type="ECO:0000313" key="3">
    <source>
        <dbReference type="Proteomes" id="UP000281391"/>
    </source>
</evidence>
<sequence>MLRSVEKRFGDRLPETPVQWLTDNGSAYTAHETRRFAKELNLEPCTTAVSSPQSNGMGRTVREDDEGRLYRVHAETGCENSPAKPCSGVHALQ</sequence>
<dbReference type="EMBL" id="LR134117">
    <property type="protein sequence ID" value="VDZ53259.1"/>
    <property type="molecule type" value="Genomic_DNA"/>
</dbReference>
<dbReference type="AlphaFoldDB" id="A0A447KMM0"/>
<evidence type="ECO:0000313" key="2">
    <source>
        <dbReference type="EMBL" id="VDZ53259.1"/>
    </source>
</evidence>
<dbReference type="KEGG" id="sof:NCTC11214_01001"/>
<gene>
    <name evidence="2" type="ORF">NCTC11214_01001</name>
</gene>
<dbReference type="SUPFAM" id="SSF53098">
    <property type="entry name" value="Ribonuclease H-like"/>
    <property type="match status" value="1"/>
</dbReference>
<evidence type="ECO:0000256" key="1">
    <source>
        <dbReference type="SAM" id="MobiDB-lite"/>
    </source>
</evidence>
<organism evidence="2 3">
    <name type="scientific">Serratia odorifera</name>
    <dbReference type="NCBI Taxonomy" id="618"/>
    <lineage>
        <taxon>Bacteria</taxon>
        <taxon>Pseudomonadati</taxon>
        <taxon>Pseudomonadota</taxon>
        <taxon>Gammaproteobacteria</taxon>
        <taxon>Enterobacterales</taxon>
        <taxon>Yersiniaceae</taxon>
        <taxon>Serratia</taxon>
    </lineage>
</organism>
<dbReference type="Gene3D" id="3.30.420.10">
    <property type="entry name" value="Ribonuclease H-like superfamily/Ribonuclease H"/>
    <property type="match status" value="1"/>
</dbReference>
<feature type="compositionally biased region" description="Polar residues" evidence="1">
    <location>
        <begin position="47"/>
        <end position="57"/>
    </location>
</feature>
<accession>A0A447KMM0</accession>
<name>A0A447KMM0_SEROD</name>
<protein>
    <submittedName>
        <fullName evidence="2">Insertion element IS2 transposase InsD</fullName>
    </submittedName>
</protein>
<dbReference type="InterPro" id="IPR036397">
    <property type="entry name" value="RNaseH_sf"/>
</dbReference>
<dbReference type="Proteomes" id="UP000281391">
    <property type="component" value="Chromosome"/>
</dbReference>
<dbReference type="InterPro" id="IPR012337">
    <property type="entry name" value="RNaseH-like_sf"/>
</dbReference>